<evidence type="ECO:0000256" key="10">
    <source>
        <dbReference type="ARBA" id="ARBA00023288"/>
    </source>
</evidence>
<evidence type="ECO:0000256" key="7">
    <source>
        <dbReference type="ARBA" id="ARBA00022989"/>
    </source>
</evidence>
<evidence type="ECO:0000313" key="13">
    <source>
        <dbReference type="EMBL" id="KAK7176611.1"/>
    </source>
</evidence>
<dbReference type="AlphaFoldDB" id="A0AAN9DQ05"/>
<evidence type="ECO:0000256" key="11">
    <source>
        <dbReference type="RuleBase" id="RU363116"/>
    </source>
</evidence>
<name>A0AAN9DQ05_9TELE</name>
<dbReference type="GO" id="GO:0005886">
    <property type="term" value="C:plasma membrane"/>
    <property type="evidence" value="ECO:0007669"/>
    <property type="project" value="TreeGrafter"/>
</dbReference>
<keyword evidence="6 11" id="KW-0106">Calcium</keyword>
<dbReference type="EMBL" id="JAYKXH010000001">
    <property type="protein sequence ID" value="KAK7176611.1"/>
    <property type="molecule type" value="Genomic_DNA"/>
</dbReference>
<dbReference type="InterPro" id="IPR005552">
    <property type="entry name" value="Scramblase"/>
</dbReference>
<evidence type="ECO:0000256" key="6">
    <source>
        <dbReference type="ARBA" id="ARBA00022837"/>
    </source>
</evidence>
<comment type="subcellular location">
    <subcellularLocation>
        <location evidence="2">Membrane</location>
        <topology evidence="2">Single-pass type II membrane protein</topology>
    </subcellularLocation>
</comment>
<evidence type="ECO:0000256" key="3">
    <source>
        <dbReference type="ARBA" id="ARBA00005350"/>
    </source>
</evidence>
<sequence>MSEPGCPPQNDHPNPMPQPEGPAPAPPAELQPVNQPAPVQLVMNLTGPSNPAPHHGHPYAGYPVQNYLPNPIPQPGQYIAACPTGVSSLPNILPEGPAPAPQPAGIQLVNQPAPVQPVMNPAPHQDQAYTDPAPQPGGIQLVNQPAPVQPVTAPHNGQPAGPAPAPPAELQPVNHPAPGQLVMDPPGPSNPAPHEIQPYAAPAVPPLAIPFGVPPGLEYLIQIDQILIHQKVSCIEMFTDFETNNQYKIRNSIGQEIYLAKEKSDCCTRNIFGSAHSFQMQIKNNVGQEVIRMNRPMRCFLQEIEVQAPLGVTIGYVKQEWSCFLPKFSILGPNNEVLLKIQGPFLPLKCCGDINFEDILFFEKGGNLFLKVLKAA</sequence>
<protein>
    <recommendedName>
        <fullName evidence="11">Phospholipid scramblase</fullName>
    </recommendedName>
</protein>
<keyword evidence="9 11" id="KW-0564">Palmitate</keyword>
<proteinExistence type="inferred from homology"/>
<dbReference type="Proteomes" id="UP001364617">
    <property type="component" value="Unassembled WGS sequence"/>
</dbReference>
<gene>
    <name evidence="13" type="ORF">R3I93_000745</name>
</gene>
<keyword evidence="7" id="KW-1133">Transmembrane helix</keyword>
<evidence type="ECO:0000256" key="8">
    <source>
        <dbReference type="ARBA" id="ARBA00023136"/>
    </source>
</evidence>
<keyword evidence="4" id="KW-0597">Phosphoprotein</keyword>
<reference evidence="13 14" key="1">
    <citation type="submission" date="2024-02" db="EMBL/GenBank/DDBJ databases">
        <title>Chromosome-level genome assembly of the Eurasian Minnow (Phoxinus phoxinus).</title>
        <authorList>
            <person name="Oriowo T.O."/>
            <person name="Martin S."/>
            <person name="Stange M."/>
            <person name="Chrysostomakis Y."/>
            <person name="Brown T."/>
            <person name="Winkler S."/>
            <person name="Kukowka S."/>
            <person name="Myers E.W."/>
            <person name="Bohne A."/>
        </authorList>
    </citation>
    <scope>NUCLEOTIDE SEQUENCE [LARGE SCALE GENOMIC DNA]</scope>
    <source>
        <strain evidence="13">ZFMK-TIS-60720</strain>
        <tissue evidence="13">Whole Organism</tissue>
    </source>
</reference>
<keyword evidence="5" id="KW-0812">Transmembrane</keyword>
<keyword evidence="14" id="KW-1185">Reference proteome</keyword>
<comment type="cofactor">
    <cofactor evidence="1 11">
        <name>Ca(2+)</name>
        <dbReference type="ChEBI" id="CHEBI:29108"/>
    </cofactor>
</comment>
<feature type="region of interest" description="Disordered" evidence="12">
    <location>
        <begin position="1"/>
        <end position="58"/>
    </location>
</feature>
<evidence type="ECO:0000256" key="9">
    <source>
        <dbReference type="ARBA" id="ARBA00023139"/>
    </source>
</evidence>
<keyword evidence="8" id="KW-0472">Membrane</keyword>
<dbReference type="PANTHER" id="PTHR23248">
    <property type="entry name" value="PHOSPHOLIPID SCRAMBLASE-RELATED"/>
    <property type="match status" value="1"/>
</dbReference>
<dbReference type="Pfam" id="PF03803">
    <property type="entry name" value="Scramblase"/>
    <property type="match status" value="1"/>
</dbReference>
<evidence type="ECO:0000256" key="5">
    <source>
        <dbReference type="ARBA" id="ARBA00022692"/>
    </source>
</evidence>
<accession>A0AAN9DQ05</accession>
<organism evidence="13 14">
    <name type="scientific">Phoxinus phoxinus</name>
    <name type="common">Eurasian minnow</name>
    <dbReference type="NCBI Taxonomy" id="58324"/>
    <lineage>
        <taxon>Eukaryota</taxon>
        <taxon>Metazoa</taxon>
        <taxon>Chordata</taxon>
        <taxon>Craniata</taxon>
        <taxon>Vertebrata</taxon>
        <taxon>Euteleostomi</taxon>
        <taxon>Actinopterygii</taxon>
        <taxon>Neopterygii</taxon>
        <taxon>Teleostei</taxon>
        <taxon>Ostariophysi</taxon>
        <taxon>Cypriniformes</taxon>
        <taxon>Leuciscidae</taxon>
        <taxon>Phoxininae</taxon>
        <taxon>Phoxinus</taxon>
    </lineage>
</organism>
<keyword evidence="10 11" id="KW-0449">Lipoprotein</keyword>
<comment type="caution">
    <text evidence="13">The sequence shown here is derived from an EMBL/GenBank/DDBJ whole genome shotgun (WGS) entry which is preliminary data.</text>
</comment>
<feature type="region of interest" description="Disordered" evidence="12">
    <location>
        <begin position="114"/>
        <end position="173"/>
    </location>
</feature>
<evidence type="ECO:0000256" key="1">
    <source>
        <dbReference type="ARBA" id="ARBA00001913"/>
    </source>
</evidence>
<evidence type="ECO:0000256" key="2">
    <source>
        <dbReference type="ARBA" id="ARBA00004606"/>
    </source>
</evidence>
<comment type="similarity">
    <text evidence="3 11">Belongs to the phospholipid scramblase family.</text>
</comment>
<dbReference type="PANTHER" id="PTHR23248:SF38">
    <property type="entry name" value="PHOSPHOLIPID SCRAMBLASE 1"/>
    <property type="match status" value="1"/>
</dbReference>
<evidence type="ECO:0000256" key="4">
    <source>
        <dbReference type="ARBA" id="ARBA00022553"/>
    </source>
</evidence>
<feature type="compositionally biased region" description="Pro residues" evidence="12">
    <location>
        <begin position="14"/>
        <end position="29"/>
    </location>
</feature>
<evidence type="ECO:0000313" key="14">
    <source>
        <dbReference type="Proteomes" id="UP001364617"/>
    </source>
</evidence>
<evidence type="ECO:0000256" key="12">
    <source>
        <dbReference type="SAM" id="MobiDB-lite"/>
    </source>
</evidence>
<dbReference type="GO" id="GO:0017128">
    <property type="term" value="F:phospholipid scramblase activity"/>
    <property type="evidence" value="ECO:0007669"/>
    <property type="project" value="InterPro"/>
</dbReference>
<comment type="function">
    <text evidence="11">May mediate accelerated ATP-independent bidirectional transbilayer migration of phospholipids upon binding calcium ions that results in a loss of phospholipid asymmetry in the plasma membrane.</text>
</comment>